<comment type="caution">
    <text evidence="2">The sequence shown here is derived from an EMBL/GenBank/DDBJ whole genome shotgun (WGS) entry which is preliminary data.</text>
</comment>
<evidence type="ECO:0000313" key="3">
    <source>
        <dbReference type="Proteomes" id="UP000250572"/>
    </source>
</evidence>
<feature type="domain" description="PiggyBac transposable element-derived protein" evidence="1">
    <location>
        <begin position="1"/>
        <end position="71"/>
    </location>
</feature>
<dbReference type="PANTHER" id="PTHR46599:SF3">
    <property type="entry name" value="PIGGYBAC TRANSPOSABLE ELEMENT-DERIVED PROTEIN 4"/>
    <property type="match status" value="1"/>
</dbReference>
<proteinExistence type="predicted"/>
<name>A0A315VBC8_GAMAF</name>
<dbReference type="Proteomes" id="UP000250572">
    <property type="component" value="Unassembled WGS sequence"/>
</dbReference>
<dbReference type="PANTHER" id="PTHR46599">
    <property type="entry name" value="PIGGYBAC TRANSPOSABLE ELEMENT-DERIVED PROTEIN 4"/>
    <property type="match status" value="1"/>
</dbReference>
<dbReference type="AlphaFoldDB" id="A0A315VBC8"/>
<protein>
    <recommendedName>
        <fullName evidence="1">PiggyBac transposable element-derived protein domain-containing protein</fullName>
    </recommendedName>
</protein>
<sequence>MRTKPTKWGLKFFVLVDVNGYTVDFSLYQGKSTAASGNGLYDVVTSLVNKDCLGSGYIIHCDNFYTSHVLFPYSGLAMEGRCFYAHRTLVTKVFHSMDQGAQPSLCKVDEYKIIFHLYKCLFSLQRGDSGLLAEDRGWERPSMHCMEGIEIPCCPMHCFV</sequence>
<organism evidence="2 3">
    <name type="scientific">Gambusia affinis</name>
    <name type="common">Western mosquitofish</name>
    <name type="synonym">Heterandria affinis</name>
    <dbReference type="NCBI Taxonomy" id="33528"/>
    <lineage>
        <taxon>Eukaryota</taxon>
        <taxon>Metazoa</taxon>
        <taxon>Chordata</taxon>
        <taxon>Craniata</taxon>
        <taxon>Vertebrata</taxon>
        <taxon>Euteleostomi</taxon>
        <taxon>Actinopterygii</taxon>
        <taxon>Neopterygii</taxon>
        <taxon>Teleostei</taxon>
        <taxon>Neoteleostei</taxon>
        <taxon>Acanthomorphata</taxon>
        <taxon>Ovalentaria</taxon>
        <taxon>Atherinomorphae</taxon>
        <taxon>Cyprinodontiformes</taxon>
        <taxon>Poeciliidae</taxon>
        <taxon>Poeciliinae</taxon>
        <taxon>Gambusia</taxon>
    </lineage>
</organism>
<keyword evidence="3" id="KW-1185">Reference proteome</keyword>
<dbReference type="InterPro" id="IPR029526">
    <property type="entry name" value="PGBD"/>
</dbReference>
<gene>
    <name evidence="2" type="ORF">CCH79_00011516</name>
</gene>
<evidence type="ECO:0000259" key="1">
    <source>
        <dbReference type="Pfam" id="PF13843"/>
    </source>
</evidence>
<evidence type="ECO:0000313" key="2">
    <source>
        <dbReference type="EMBL" id="PWA20701.1"/>
    </source>
</evidence>
<dbReference type="EMBL" id="NHOQ01001935">
    <property type="protein sequence ID" value="PWA20701.1"/>
    <property type="molecule type" value="Genomic_DNA"/>
</dbReference>
<dbReference type="Pfam" id="PF13843">
    <property type="entry name" value="DDE_Tnp_1_7"/>
    <property type="match status" value="1"/>
</dbReference>
<reference evidence="2 3" key="1">
    <citation type="journal article" date="2018" name="G3 (Bethesda)">
        <title>A High-Quality Reference Genome for the Invasive Mosquitofish Gambusia affinis Using a Chicago Library.</title>
        <authorList>
            <person name="Hoffberg S.L."/>
            <person name="Troendle N.J."/>
            <person name="Glenn T.C."/>
            <person name="Mahmud O."/>
            <person name="Louha S."/>
            <person name="Chalopin D."/>
            <person name="Bennetzen J.L."/>
            <person name="Mauricio R."/>
        </authorList>
    </citation>
    <scope>NUCLEOTIDE SEQUENCE [LARGE SCALE GENOMIC DNA]</scope>
    <source>
        <strain evidence="2">NE01/NJP1002.9</strain>
        <tissue evidence="2">Muscle</tissue>
    </source>
</reference>
<feature type="non-terminal residue" evidence="2">
    <location>
        <position position="160"/>
    </location>
</feature>
<accession>A0A315VBC8</accession>